<name>A0A0G1X1R4_9BACT</name>
<keyword evidence="4" id="KW-0378">Hydrolase</keyword>
<evidence type="ECO:0000256" key="7">
    <source>
        <dbReference type="SAM" id="Phobius"/>
    </source>
</evidence>
<evidence type="ECO:0000313" key="10">
    <source>
        <dbReference type="Proteomes" id="UP000034273"/>
    </source>
</evidence>
<proteinExistence type="predicted"/>
<evidence type="ECO:0000256" key="3">
    <source>
        <dbReference type="ARBA" id="ARBA00022759"/>
    </source>
</evidence>
<dbReference type="AlphaFoldDB" id="A0A0G1X1R4"/>
<keyword evidence="5" id="KW-0460">Magnesium</keyword>
<dbReference type="STRING" id="1618671.UY67_C0001G0045"/>
<dbReference type="InterPro" id="IPR021127">
    <property type="entry name" value="CRISPR_associated_Cas2"/>
</dbReference>
<keyword evidence="7" id="KW-0472">Membrane</keyword>
<keyword evidence="1" id="KW-0540">Nuclease</keyword>
<dbReference type="GO" id="GO:0004521">
    <property type="term" value="F:RNA endonuclease activity"/>
    <property type="evidence" value="ECO:0007669"/>
    <property type="project" value="InterPro"/>
</dbReference>
<evidence type="ECO:0000256" key="4">
    <source>
        <dbReference type="ARBA" id="ARBA00022801"/>
    </source>
</evidence>
<keyword evidence="2" id="KW-0479">Metal-binding</keyword>
<keyword evidence="3" id="KW-0255">Endonuclease</keyword>
<evidence type="ECO:0000256" key="5">
    <source>
        <dbReference type="ARBA" id="ARBA00022842"/>
    </source>
</evidence>
<accession>A0A0G1X1R4</accession>
<evidence type="ECO:0000313" key="9">
    <source>
        <dbReference type="EMBL" id="KKW25043.1"/>
    </source>
</evidence>
<dbReference type="EMBL" id="LCQW01000001">
    <property type="protein sequence ID" value="KKW25043.1"/>
    <property type="molecule type" value="Genomic_DNA"/>
</dbReference>
<feature type="transmembrane region" description="Helical" evidence="7">
    <location>
        <begin position="20"/>
        <end position="45"/>
    </location>
</feature>
<sequence length="187" mass="21768">MGKLEEASRKRTKKNQLQKIILQTVKVAGLLSIALVAPNVIGAMAKLGLIPSPRQGDVVERTSDRLVRKGLMEWRGGKLRLTAKGERQLIELELRELVKRPRRWDHKWRVIIFDIPERRKALRIKLRETLKSIGFERLQDSVWLYPHDCEDLIALLKADFHVGNDVIYMIVDSIERDGKFRKHFKIS</sequence>
<dbReference type="Proteomes" id="UP000034273">
    <property type="component" value="Unassembled WGS sequence"/>
</dbReference>
<dbReference type="NCBIfam" id="TIGR01573">
    <property type="entry name" value="cas2"/>
    <property type="match status" value="1"/>
</dbReference>
<evidence type="ECO:0000256" key="1">
    <source>
        <dbReference type="ARBA" id="ARBA00022722"/>
    </source>
</evidence>
<dbReference type="GO" id="GO:0043571">
    <property type="term" value="P:maintenance of CRISPR repeat elements"/>
    <property type="evidence" value="ECO:0007669"/>
    <property type="project" value="InterPro"/>
</dbReference>
<dbReference type="SUPFAM" id="SSF143430">
    <property type="entry name" value="TTP0101/SSO1404-like"/>
    <property type="match status" value="1"/>
</dbReference>
<dbReference type="PANTHER" id="PTHR30319:SF1">
    <property type="entry name" value="TRANSCRIPTIONAL REPRESSOR PAAX"/>
    <property type="match status" value="1"/>
</dbReference>
<dbReference type="GO" id="GO:0006351">
    <property type="term" value="P:DNA-templated transcription"/>
    <property type="evidence" value="ECO:0007669"/>
    <property type="project" value="TreeGrafter"/>
</dbReference>
<reference evidence="9 10" key="1">
    <citation type="journal article" date="2015" name="Nature">
        <title>rRNA introns, odd ribosomes, and small enigmatic genomes across a large radiation of phyla.</title>
        <authorList>
            <person name="Brown C.T."/>
            <person name="Hug L.A."/>
            <person name="Thomas B.C."/>
            <person name="Sharon I."/>
            <person name="Castelle C.J."/>
            <person name="Singh A."/>
            <person name="Wilkins M.J."/>
            <person name="Williams K.H."/>
            <person name="Banfield J.F."/>
        </authorList>
    </citation>
    <scope>NUCLEOTIDE SEQUENCE [LARGE SCALE GENOMIC DNA]</scope>
</reference>
<feature type="domain" description="Transcriptional repressor PaaX-like central Cas2-like" evidence="8">
    <location>
        <begin position="102"/>
        <end position="174"/>
    </location>
</feature>
<comment type="caution">
    <text evidence="9">The sequence shown here is derived from an EMBL/GenBank/DDBJ whole genome shotgun (WGS) entry which is preliminary data.</text>
</comment>
<protein>
    <recommendedName>
        <fullName evidence="8">Transcriptional repressor PaaX-like central Cas2-like domain-containing protein</fullName>
    </recommendedName>
</protein>
<dbReference type="InterPro" id="IPR048846">
    <property type="entry name" value="PaaX-like_central"/>
</dbReference>
<dbReference type="PANTHER" id="PTHR30319">
    <property type="entry name" value="PHENYLACETIC ACID REGULATOR-RELATED TRANSCRIPTIONAL REPRESSOR"/>
    <property type="match status" value="1"/>
</dbReference>
<keyword evidence="7" id="KW-0812">Transmembrane</keyword>
<evidence type="ECO:0000256" key="2">
    <source>
        <dbReference type="ARBA" id="ARBA00022723"/>
    </source>
</evidence>
<dbReference type="Gene3D" id="3.30.70.2650">
    <property type="match status" value="1"/>
</dbReference>
<dbReference type="Pfam" id="PF20803">
    <property type="entry name" value="PaaX_M"/>
    <property type="match status" value="1"/>
</dbReference>
<keyword evidence="7" id="KW-1133">Transmembrane helix</keyword>
<evidence type="ECO:0000259" key="8">
    <source>
        <dbReference type="Pfam" id="PF20803"/>
    </source>
</evidence>
<organism evidence="9 10">
    <name type="scientific">Candidatus Kaiserbacteria bacterium GW2011_GWA2_52_12</name>
    <dbReference type="NCBI Taxonomy" id="1618671"/>
    <lineage>
        <taxon>Bacteria</taxon>
        <taxon>Candidatus Kaiseribacteriota</taxon>
    </lineage>
</organism>
<evidence type="ECO:0000256" key="6">
    <source>
        <dbReference type="ARBA" id="ARBA00023118"/>
    </source>
</evidence>
<gene>
    <name evidence="9" type="ORF">UY67_C0001G0045</name>
</gene>
<keyword evidence="6" id="KW-0051">Antiviral defense</keyword>